<dbReference type="RefSeq" id="WP_168549121.1">
    <property type="nucleotide sequence ID" value="NZ_JAAXPR010000008.1"/>
</dbReference>
<comment type="cofactor">
    <cofactor evidence="2">
        <name>Mg(2+)</name>
        <dbReference type="ChEBI" id="CHEBI:18420"/>
    </cofactor>
</comment>
<gene>
    <name evidence="13 15" type="primary">gshAB</name>
    <name evidence="13" type="synonym">gshF</name>
    <name evidence="15" type="ORF">HF992_05830</name>
</gene>
<evidence type="ECO:0000256" key="5">
    <source>
        <dbReference type="ARBA" id="ARBA00022684"/>
    </source>
</evidence>
<feature type="region of interest" description="Glutamate--cysteine ligase" evidence="13">
    <location>
        <begin position="1"/>
        <end position="329"/>
    </location>
</feature>
<keyword evidence="11 13" id="KW-0511">Multifunctional enzyme</keyword>
<dbReference type="InterPro" id="IPR007370">
    <property type="entry name" value="Glu_cys_ligase"/>
</dbReference>
<dbReference type="InterPro" id="IPR006335">
    <property type="entry name" value="Glut_biosynth"/>
</dbReference>
<dbReference type="GO" id="GO:0004357">
    <property type="term" value="F:glutamate-cysteine ligase activity"/>
    <property type="evidence" value="ECO:0007669"/>
    <property type="project" value="UniProtKB-UniRule"/>
</dbReference>
<dbReference type="GO" id="GO:0046872">
    <property type="term" value="F:metal ion binding"/>
    <property type="evidence" value="ECO:0007669"/>
    <property type="project" value="UniProtKB-KW"/>
</dbReference>
<evidence type="ECO:0000313" key="15">
    <source>
        <dbReference type="EMBL" id="NKZ20366.1"/>
    </source>
</evidence>
<comment type="pathway">
    <text evidence="13">Sulfur metabolism; glutathione biosynthesis; glutathione from L-cysteine and L-glutamate: step 2/2.</text>
</comment>
<evidence type="ECO:0000256" key="8">
    <source>
        <dbReference type="ARBA" id="ARBA00022840"/>
    </source>
</evidence>
<keyword evidence="8 13" id="KW-0067">ATP-binding</keyword>
<dbReference type="Pfam" id="PF04262">
    <property type="entry name" value="Glu_cys_ligase"/>
    <property type="match status" value="2"/>
</dbReference>
<accession>A0A7X6MZS2</accession>
<dbReference type="PROSITE" id="PS50975">
    <property type="entry name" value="ATP_GRASP"/>
    <property type="match status" value="1"/>
</dbReference>
<dbReference type="GO" id="GO:0005524">
    <property type="term" value="F:ATP binding"/>
    <property type="evidence" value="ECO:0007669"/>
    <property type="project" value="UniProtKB-UniRule"/>
</dbReference>
<dbReference type="InterPro" id="IPR003806">
    <property type="entry name" value="ATP-grasp_PylC-type"/>
</dbReference>
<dbReference type="AlphaFoldDB" id="A0A7X6MZS2"/>
<reference evidence="15 16" key="1">
    <citation type="submission" date="2020-04" db="EMBL/GenBank/DDBJ databases">
        <title>MicrobeNet Type strains.</title>
        <authorList>
            <person name="Nicholson A.C."/>
        </authorList>
    </citation>
    <scope>NUCLEOTIDE SEQUENCE [LARGE SCALE GENOMIC DNA]</scope>
    <source>
        <strain evidence="15 16">CCUG 69612</strain>
    </source>
</reference>
<evidence type="ECO:0000256" key="13">
    <source>
        <dbReference type="HAMAP-Rule" id="MF_00782"/>
    </source>
</evidence>
<dbReference type="GO" id="GO:0005829">
    <property type="term" value="C:cytosol"/>
    <property type="evidence" value="ECO:0007669"/>
    <property type="project" value="TreeGrafter"/>
</dbReference>
<evidence type="ECO:0000256" key="2">
    <source>
        <dbReference type="ARBA" id="ARBA00001946"/>
    </source>
</evidence>
<dbReference type="PANTHER" id="PTHR38761">
    <property type="entry name" value="GLUTAMATE--CYSTEINE LIGASE"/>
    <property type="match status" value="1"/>
</dbReference>
<dbReference type="NCBIfam" id="TIGR01435">
    <property type="entry name" value="glu_cys_lig_rel"/>
    <property type="match status" value="1"/>
</dbReference>
<dbReference type="InterPro" id="IPR014746">
    <property type="entry name" value="Gln_synth/guanido_kin_cat_dom"/>
</dbReference>
<keyword evidence="6" id="KW-0479">Metal-binding</keyword>
<dbReference type="UniPathway" id="UPA00142">
    <property type="reaction ID" value="UER00209"/>
</dbReference>
<keyword evidence="5 13" id="KW-0317">Glutathione biosynthesis</keyword>
<evidence type="ECO:0000256" key="3">
    <source>
        <dbReference type="ARBA" id="ARBA00005006"/>
    </source>
</evidence>
<dbReference type="InterPro" id="IPR011761">
    <property type="entry name" value="ATP-grasp"/>
</dbReference>
<dbReference type="Pfam" id="PF18419">
    <property type="entry name" value="ATP-grasp_6"/>
    <property type="match status" value="1"/>
</dbReference>
<evidence type="ECO:0000256" key="6">
    <source>
        <dbReference type="ARBA" id="ARBA00022723"/>
    </source>
</evidence>
<evidence type="ECO:0000256" key="7">
    <source>
        <dbReference type="ARBA" id="ARBA00022741"/>
    </source>
</evidence>
<dbReference type="NCBIfam" id="NF002688">
    <property type="entry name" value="PRK02471.1"/>
    <property type="match status" value="1"/>
</dbReference>
<feature type="domain" description="ATP-grasp" evidence="14">
    <location>
        <begin position="487"/>
        <end position="746"/>
    </location>
</feature>
<keyword evidence="7 13" id="KW-0547">Nucleotide-binding</keyword>
<comment type="caution">
    <text evidence="15">The sequence shown here is derived from an EMBL/GenBank/DDBJ whole genome shotgun (WGS) entry which is preliminary data.</text>
</comment>
<keyword evidence="9" id="KW-0460">Magnesium</keyword>
<dbReference type="Pfam" id="PF02655">
    <property type="entry name" value="ATP-grasp_3"/>
    <property type="match status" value="1"/>
</dbReference>
<dbReference type="Gene3D" id="3.30.470.20">
    <property type="entry name" value="ATP-grasp fold, B domain"/>
    <property type="match status" value="2"/>
</dbReference>
<evidence type="ECO:0000256" key="9">
    <source>
        <dbReference type="ARBA" id="ARBA00022842"/>
    </source>
</evidence>
<evidence type="ECO:0000256" key="11">
    <source>
        <dbReference type="ARBA" id="ARBA00023268"/>
    </source>
</evidence>
<keyword evidence="16" id="KW-1185">Reference proteome</keyword>
<proteinExistence type="inferred from homology"/>
<evidence type="ECO:0000256" key="1">
    <source>
        <dbReference type="ARBA" id="ARBA00001936"/>
    </source>
</evidence>
<dbReference type="PANTHER" id="PTHR38761:SF1">
    <property type="entry name" value="GLUTAMATE--CYSTEINE LIGASE"/>
    <property type="match status" value="1"/>
</dbReference>
<comment type="catalytic activity">
    <reaction evidence="13">
        <text>gamma-L-glutamyl-L-cysteine + glycine + ATP = glutathione + ADP + phosphate + H(+)</text>
        <dbReference type="Rhea" id="RHEA:13557"/>
        <dbReference type="ChEBI" id="CHEBI:15378"/>
        <dbReference type="ChEBI" id="CHEBI:30616"/>
        <dbReference type="ChEBI" id="CHEBI:43474"/>
        <dbReference type="ChEBI" id="CHEBI:57305"/>
        <dbReference type="ChEBI" id="CHEBI:57925"/>
        <dbReference type="ChEBI" id="CHEBI:58173"/>
        <dbReference type="ChEBI" id="CHEBI:456216"/>
        <dbReference type="EC" id="6.3.2.3"/>
    </reaction>
</comment>
<dbReference type="InterPro" id="IPR040657">
    <property type="entry name" value="GshAB_ATP-grasp"/>
</dbReference>
<sequence length="757" mass="85190">MTLKQVIIEKGLEGLFTQATIGIEKEGQRVLADGRLSQTRHPKAFGDRSFHPYIQTDFAESQLELVSPVFDHSREALRFLGAIHEVTLRQLPEEEYLWPLSMPALLPDEATIVEAQMGEENTRYREYLTKKYGKYKQMVSGIHYNFGLKQAFLQALATEGQPLSEIQNQVYMALARQFLRYQWLLVYLFGATPLAPKAYYQGSQGLEEPVRSIRASSYGYVNDPHIRVSFDSLEAYVTSLRALVEQGDLIAEKELYESVRFRGSQSVQDLLDKGIQYVEFRIFDLNPFAPYGLTTDDARFIHLFLMGLLWLEETEVDIQLGRRLKEETALSHPLSSAIDLEEAEAFFTLLEEMAEQLHLPEADKALIAAKRAQLEKPELTLGGRLWLSYQEKGKDMARLGMELARSYKQAVLEQPFGLQAFATMELSTQAFLADAIQHGFAVEILDERDQFVKLSYKGHTEYVKNGNMTSHDRYISPLIMENKVVTKKVLAEAGFTVPASLQLTDLDEARQVFSQVKGKPIVIKPKSTNYGLGISIFEQGVMEQADFLKAVDLALLEDKEVMVEDFMVGTEYRFFVLGDETKAVLLRVPANIIGDGVSTIAELVTAKNDNPLRGDGKSTPLKKIELGELERLQLKAQGLTAESIVPEGEVVYLRANSNISTGGDSIDMTDQVHPSYKEIAVAITKAMQAKVCGVDLIIPDISQPADSCPTSYGIIEANFNPMMMMHIFPAVGQSRRLTTDVLKMLFPEYRWEYGNKC</sequence>
<keyword evidence="10" id="KW-0464">Manganese</keyword>
<protein>
    <recommendedName>
        <fullName evidence="13">Glutathione biosynthesis bifunctional protein GshAB</fullName>
    </recommendedName>
    <alternativeName>
        <fullName evidence="13">Gamma-GCS-GS</fullName>
        <shortName evidence="13">GCS-GS</shortName>
    </alternativeName>
    <domain>
        <recommendedName>
            <fullName evidence="13">Glutamate--cysteine ligase</fullName>
            <ecNumber evidence="13">6.3.2.2</ecNumber>
        </recommendedName>
        <alternativeName>
            <fullName evidence="13">Gamma-ECS</fullName>
            <shortName evidence="13">GCS</shortName>
        </alternativeName>
        <alternativeName>
            <fullName evidence="13">Gamma-glutamylcysteine synthetase</fullName>
        </alternativeName>
    </domain>
    <domain>
        <recommendedName>
            <fullName evidence="13">Glutathione synthetase</fullName>
            <ecNumber evidence="13">6.3.2.3</ecNumber>
        </recommendedName>
        <alternativeName>
            <fullName evidence="13">GSH synthetase</fullName>
            <shortName evidence="13">GS</shortName>
            <shortName evidence="13">GSH-S</shortName>
            <shortName evidence="13">GSHase</shortName>
        </alternativeName>
        <alternativeName>
            <fullName evidence="13">Glutathione synthase</fullName>
        </alternativeName>
    </domain>
</protein>
<dbReference type="EC" id="6.3.2.2" evidence="13"/>
<dbReference type="EMBL" id="JAAXPR010000008">
    <property type="protein sequence ID" value="NKZ20366.1"/>
    <property type="molecule type" value="Genomic_DNA"/>
</dbReference>
<evidence type="ECO:0000256" key="4">
    <source>
        <dbReference type="ARBA" id="ARBA00022598"/>
    </source>
</evidence>
<dbReference type="Proteomes" id="UP000522720">
    <property type="component" value="Unassembled WGS sequence"/>
</dbReference>
<keyword evidence="4 13" id="KW-0436">Ligase</keyword>
<comment type="pathway">
    <text evidence="3 13">Sulfur metabolism; glutathione biosynthesis; glutathione from L-cysteine and L-glutamate: step 1/2.</text>
</comment>
<dbReference type="EC" id="6.3.2.3" evidence="13"/>
<comment type="cofactor">
    <cofactor evidence="1">
        <name>Mn(2+)</name>
        <dbReference type="ChEBI" id="CHEBI:29035"/>
    </cofactor>
</comment>
<evidence type="ECO:0000256" key="10">
    <source>
        <dbReference type="ARBA" id="ARBA00023211"/>
    </source>
</evidence>
<evidence type="ECO:0000256" key="12">
    <source>
        <dbReference type="ARBA" id="ARBA00048819"/>
    </source>
</evidence>
<comment type="function">
    <text evidence="13">Synthesizes glutathione from L-glutamate and L-cysteine via gamma-L-glutamyl-L-cysteine.</text>
</comment>
<dbReference type="SUPFAM" id="SSF55931">
    <property type="entry name" value="Glutamine synthetase/guanido kinase"/>
    <property type="match status" value="1"/>
</dbReference>
<comment type="similarity">
    <text evidence="13">In the N-terminal section; belongs to the glutamate--cysteine ligase type 1 family. Type 2 subfamily.</text>
</comment>
<dbReference type="HAMAP" id="MF_00782">
    <property type="entry name" value="Glut_biosynth"/>
    <property type="match status" value="1"/>
</dbReference>
<dbReference type="SUPFAM" id="SSF56059">
    <property type="entry name" value="Glutathione synthetase ATP-binding domain-like"/>
    <property type="match status" value="1"/>
</dbReference>
<dbReference type="InterPro" id="IPR006334">
    <property type="entry name" value="Glut_cys_ligase"/>
</dbReference>
<dbReference type="Gene3D" id="3.30.590.20">
    <property type="match status" value="1"/>
</dbReference>
<comment type="catalytic activity">
    <reaction evidence="12 13">
        <text>L-cysteine + L-glutamate + ATP = gamma-L-glutamyl-L-cysteine + ADP + phosphate + H(+)</text>
        <dbReference type="Rhea" id="RHEA:13285"/>
        <dbReference type="ChEBI" id="CHEBI:15378"/>
        <dbReference type="ChEBI" id="CHEBI:29985"/>
        <dbReference type="ChEBI" id="CHEBI:30616"/>
        <dbReference type="ChEBI" id="CHEBI:35235"/>
        <dbReference type="ChEBI" id="CHEBI:43474"/>
        <dbReference type="ChEBI" id="CHEBI:58173"/>
        <dbReference type="ChEBI" id="CHEBI:456216"/>
        <dbReference type="EC" id="6.3.2.2"/>
    </reaction>
</comment>
<name>A0A7X6MZS2_9STRE</name>
<evidence type="ECO:0000259" key="14">
    <source>
        <dbReference type="PROSITE" id="PS50975"/>
    </source>
</evidence>
<evidence type="ECO:0000313" key="16">
    <source>
        <dbReference type="Proteomes" id="UP000522720"/>
    </source>
</evidence>
<comment type="subunit">
    <text evidence="13">Monomer.</text>
</comment>
<organism evidence="15 16">
    <name type="scientific">Streptococcus ovuberis</name>
    <dbReference type="NCBI Taxonomy" id="1936207"/>
    <lineage>
        <taxon>Bacteria</taxon>
        <taxon>Bacillati</taxon>
        <taxon>Bacillota</taxon>
        <taxon>Bacilli</taxon>
        <taxon>Lactobacillales</taxon>
        <taxon>Streptococcaceae</taxon>
        <taxon>Streptococcus</taxon>
    </lineage>
</organism>
<dbReference type="GO" id="GO:0004363">
    <property type="term" value="F:glutathione synthase activity"/>
    <property type="evidence" value="ECO:0007669"/>
    <property type="project" value="UniProtKB-UniRule"/>
</dbReference>